<feature type="domain" description="Fe/B12 periplasmic-binding" evidence="7">
    <location>
        <begin position="43"/>
        <end position="309"/>
    </location>
</feature>
<evidence type="ECO:0000256" key="4">
    <source>
        <dbReference type="ARBA" id="ARBA00022496"/>
    </source>
</evidence>
<evidence type="ECO:0000256" key="3">
    <source>
        <dbReference type="ARBA" id="ARBA00022448"/>
    </source>
</evidence>
<keyword evidence="9" id="KW-1185">Reference proteome</keyword>
<dbReference type="SUPFAM" id="SSF53807">
    <property type="entry name" value="Helical backbone' metal receptor"/>
    <property type="match status" value="1"/>
</dbReference>
<dbReference type="InterPro" id="IPR002491">
    <property type="entry name" value="ABC_transptr_periplasmic_BD"/>
</dbReference>
<keyword evidence="4" id="KW-0406">Ion transport</keyword>
<evidence type="ECO:0000256" key="2">
    <source>
        <dbReference type="ARBA" id="ARBA00008814"/>
    </source>
</evidence>
<feature type="signal peptide" evidence="6">
    <location>
        <begin position="1"/>
        <end position="21"/>
    </location>
</feature>
<dbReference type="RefSeq" id="WP_380694229.1">
    <property type="nucleotide sequence ID" value="NZ_JBHRYR010000002.1"/>
</dbReference>
<sequence>MKKLNNALLMFGWLFASFAWAQSFPLTIEHKFGTSIIPAQPERVVSLDYNGADNLLALGVQPVAIRYWYGDYPRAVWPWADTVMTETPQILRGDLNFEQITATNPDVIIALWSGITAEDYERLSLIAPVVAVPLGVGDYALPWQEQAIIAGRALGLPDEAKRQVDVLQARLTAVAQSNPDWQNRTAVVATAWNGELGAYTSQDIRPQLLQGLGFTTPSTVDERINNNSFHVNFSMEEITQLEADVVLWVSTSDDFSELNAIPARRYLQAHQEGREVLIGSLLSSAFSHASLLSLPYALDRLVPALEAALDGNPNTHNDDRT</sequence>
<dbReference type="PANTHER" id="PTHR30532">
    <property type="entry name" value="IRON III DICITRATE-BINDING PERIPLASMIC PROTEIN"/>
    <property type="match status" value="1"/>
</dbReference>
<evidence type="ECO:0000256" key="1">
    <source>
        <dbReference type="ARBA" id="ARBA00004196"/>
    </source>
</evidence>
<evidence type="ECO:0000313" key="9">
    <source>
        <dbReference type="Proteomes" id="UP001595617"/>
    </source>
</evidence>
<evidence type="ECO:0000256" key="5">
    <source>
        <dbReference type="ARBA" id="ARBA00022729"/>
    </source>
</evidence>
<comment type="subcellular location">
    <subcellularLocation>
        <location evidence="1">Cell envelope</location>
    </subcellularLocation>
</comment>
<dbReference type="PANTHER" id="PTHR30532:SF24">
    <property type="entry name" value="FERRIC ENTEROBACTIN-BINDING PERIPLASMIC PROTEIN FEPB"/>
    <property type="match status" value="1"/>
</dbReference>
<dbReference type="Pfam" id="PF01497">
    <property type="entry name" value="Peripla_BP_2"/>
    <property type="match status" value="1"/>
</dbReference>
<reference evidence="9" key="1">
    <citation type="journal article" date="2019" name="Int. J. Syst. Evol. Microbiol.">
        <title>The Global Catalogue of Microorganisms (GCM) 10K type strain sequencing project: providing services to taxonomists for standard genome sequencing and annotation.</title>
        <authorList>
            <consortium name="The Broad Institute Genomics Platform"/>
            <consortium name="The Broad Institute Genome Sequencing Center for Infectious Disease"/>
            <person name="Wu L."/>
            <person name="Ma J."/>
        </authorList>
    </citation>
    <scope>NUCLEOTIDE SEQUENCE [LARGE SCALE GENOMIC DNA]</scope>
    <source>
        <strain evidence="9">IBRC 10765</strain>
    </source>
</reference>
<evidence type="ECO:0000256" key="6">
    <source>
        <dbReference type="SAM" id="SignalP"/>
    </source>
</evidence>
<evidence type="ECO:0000259" key="7">
    <source>
        <dbReference type="PROSITE" id="PS50983"/>
    </source>
</evidence>
<name>A0ABV7ZVL7_9GAMM</name>
<keyword evidence="3" id="KW-0813">Transport</keyword>
<keyword evidence="4" id="KW-0408">Iron</keyword>
<dbReference type="Gene3D" id="3.40.50.1980">
    <property type="entry name" value="Nitrogenase molybdenum iron protein domain"/>
    <property type="match status" value="2"/>
</dbReference>
<proteinExistence type="inferred from homology"/>
<comment type="caution">
    <text evidence="8">The sequence shown here is derived from an EMBL/GenBank/DDBJ whole genome shotgun (WGS) entry which is preliminary data.</text>
</comment>
<dbReference type="PROSITE" id="PS50983">
    <property type="entry name" value="FE_B12_PBP"/>
    <property type="match status" value="1"/>
</dbReference>
<keyword evidence="5 6" id="KW-0732">Signal</keyword>
<evidence type="ECO:0000313" key="8">
    <source>
        <dbReference type="EMBL" id="MFC3852264.1"/>
    </source>
</evidence>
<dbReference type="Proteomes" id="UP001595617">
    <property type="component" value="Unassembled WGS sequence"/>
</dbReference>
<comment type="similarity">
    <text evidence="2">Belongs to the bacterial solute-binding protein 8 family.</text>
</comment>
<dbReference type="InterPro" id="IPR051313">
    <property type="entry name" value="Bact_iron-sidero_bind"/>
</dbReference>
<dbReference type="EMBL" id="JBHRYR010000002">
    <property type="protein sequence ID" value="MFC3852264.1"/>
    <property type="molecule type" value="Genomic_DNA"/>
</dbReference>
<protein>
    <submittedName>
        <fullName evidence="8">ABC transporter substrate-binding protein</fullName>
    </submittedName>
</protein>
<accession>A0ABV7ZVL7</accession>
<gene>
    <name evidence="8" type="ORF">ACFOOG_05385</name>
</gene>
<feature type="chain" id="PRO_5045495333" evidence="6">
    <location>
        <begin position="22"/>
        <end position="321"/>
    </location>
</feature>
<organism evidence="8 9">
    <name type="scientific">Saccharospirillum mangrovi</name>
    <dbReference type="NCBI Taxonomy" id="2161747"/>
    <lineage>
        <taxon>Bacteria</taxon>
        <taxon>Pseudomonadati</taxon>
        <taxon>Pseudomonadota</taxon>
        <taxon>Gammaproteobacteria</taxon>
        <taxon>Oceanospirillales</taxon>
        <taxon>Saccharospirillaceae</taxon>
        <taxon>Saccharospirillum</taxon>
    </lineage>
</organism>
<keyword evidence="4" id="KW-0410">Iron transport</keyword>